<dbReference type="CDD" id="cd14814">
    <property type="entry name" value="Peptidase_M15"/>
    <property type="match status" value="1"/>
</dbReference>
<dbReference type="InterPro" id="IPR052179">
    <property type="entry name" value="DD-CPase-like"/>
</dbReference>
<dbReference type="AlphaFoldDB" id="A0A3B1BKD8"/>
<proteinExistence type="predicted"/>
<dbReference type="Pfam" id="PF02557">
    <property type="entry name" value="VanY"/>
    <property type="match status" value="1"/>
</dbReference>
<dbReference type="InterPro" id="IPR003709">
    <property type="entry name" value="VanY-like_core_dom"/>
</dbReference>
<feature type="domain" description="D-alanyl-D-alanine carboxypeptidase-like core" evidence="2">
    <location>
        <begin position="188"/>
        <end position="292"/>
    </location>
</feature>
<gene>
    <name evidence="3" type="ORF">MNBD_GAMMA24-2433</name>
</gene>
<organism evidence="3">
    <name type="scientific">hydrothermal vent metagenome</name>
    <dbReference type="NCBI Taxonomy" id="652676"/>
    <lineage>
        <taxon>unclassified sequences</taxon>
        <taxon>metagenomes</taxon>
        <taxon>ecological metagenomes</taxon>
    </lineage>
</organism>
<dbReference type="SUPFAM" id="SSF55166">
    <property type="entry name" value="Hedgehog/DD-peptidase"/>
    <property type="match status" value="1"/>
</dbReference>
<dbReference type="InterPro" id="IPR009045">
    <property type="entry name" value="Zn_M74/Hedgehog-like"/>
</dbReference>
<sequence length="294" mass="33650">MNRRRYFIASMGLVSLAAMTAPWRSLLEDSSVPLSQTAEDKHSHTSKTGKRKLAHEARDQRYAVSHFDQDLKQDIFLPVAEQPVFQSVLRRQRKIQAHAGYANFSLMSFDEMLKYARSYSVIGEFSADQIRFMEKIFFHDAHDYGFMGEKVISSLTAKVAKKDTVKIPYSGNYLFKGGSQTVFERLRKDVGKNLVLTSGVRSVVKQMYLFLAKAEKCNANLSRASRSLAPPGHSYHALGDFDVGKRNLGALNFTSRFAQTEEYQKLIRLGYVSIRYTQDNYFGVRYEPWHIKIV</sequence>
<feature type="compositionally biased region" description="Basic residues" evidence="1">
    <location>
        <begin position="44"/>
        <end position="53"/>
    </location>
</feature>
<accession>A0A3B1BKD8</accession>
<dbReference type="Gene3D" id="3.30.1380.10">
    <property type="match status" value="1"/>
</dbReference>
<keyword evidence="3" id="KW-0121">Carboxypeptidase</keyword>
<keyword evidence="3" id="KW-0378">Hydrolase</keyword>
<evidence type="ECO:0000256" key="1">
    <source>
        <dbReference type="SAM" id="MobiDB-lite"/>
    </source>
</evidence>
<protein>
    <submittedName>
        <fullName evidence="3">D-alanyl-D-alanine carboxypeptidase</fullName>
        <ecNumber evidence="3">3.4.16.4</ecNumber>
    </submittedName>
</protein>
<dbReference type="PANTHER" id="PTHR34385">
    <property type="entry name" value="D-ALANYL-D-ALANINE CARBOXYPEPTIDASE"/>
    <property type="match status" value="1"/>
</dbReference>
<dbReference type="EC" id="3.4.16.4" evidence="3"/>
<evidence type="ECO:0000259" key="2">
    <source>
        <dbReference type="Pfam" id="PF02557"/>
    </source>
</evidence>
<evidence type="ECO:0000313" key="3">
    <source>
        <dbReference type="EMBL" id="VAX11908.1"/>
    </source>
</evidence>
<reference evidence="3" key="1">
    <citation type="submission" date="2018-06" db="EMBL/GenBank/DDBJ databases">
        <authorList>
            <person name="Zhirakovskaya E."/>
        </authorList>
    </citation>
    <scope>NUCLEOTIDE SEQUENCE</scope>
</reference>
<feature type="region of interest" description="Disordered" evidence="1">
    <location>
        <begin position="34"/>
        <end position="55"/>
    </location>
</feature>
<keyword evidence="3" id="KW-0645">Protease</keyword>
<dbReference type="PANTHER" id="PTHR34385:SF1">
    <property type="entry name" value="PEPTIDOGLYCAN L-ALANYL-D-GLUTAMATE ENDOPEPTIDASE CWLK"/>
    <property type="match status" value="1"/>
</dbReference>
<name>A0A3B1BKD8_9ZZZZ</name>
<dbReference type="GO" id="GO:0009002">
    <property type="term" value="F:serine-type D-Ala-D-Ala carboxypeptidase activity"/>
    <property type="evidence" value="ECO:0007669"/>
    <property type="project" value="UniProtKB-EC"/>
</dbReference>
<dbReference type="GO" id="GO:0006508">
    <property type="term" value="P:proteolysis"/>
    <property type="evidence" value="ECO:0007669"/>
    <property type="project" value="InterPro"/>
</dbReference>
<dbReference type="EMBL" id="UOFZ01000006">
    <property type="protein sequence ID" value="VAX11908.1"/>
    <property type="molecule type" value="Genomic_DNA"/>
</dbReference>